<dbReference type="Pfam" id="PF07992">
    <property type="entry name" value="Pyr_redox_2"/>
    <property type="match status" value="1"/>
</dbReference>
<dbReference type="EMBL" id="ALPT02000077">
    <property type="protein sequence ID" value="KGA96149.1"/>
    <property type="molecule type" value="Genomic_DNA"/>
</dbReference>
<dbReference type="eggNOG" id="COG0492">
    <property type="taxonomic scope" value="Bacteria"/>
</dbReference>
<feature type="domain" description="FAD/NAD(P)-binding" evidence="5">
    <location>
        <begin position="4"/>
        <end position="287"/>
    </location>
</feature>
<dbReference type="GO" id="GO:0016491">
    <property type="term" value="F:oxidoreductase activity"/>
    <property type="evidence" value="ECO:0007669"/>
    <property type="project" value="UniProtKB-KW"/>
</dbReference>
<evidence type="ECO:0000259" key="5">
    <source>
        <dbReference type="Pfam" id="PF07992"/>
    </source>
</evidence>
<reference evidence="7 9" key="2">
    <citation type="submission" date="2014-01" db="EMBL/GenBank/DDBJ databases">
        <title>Draft genome sequencing of Bacillus alcalophilus CGMCC 1.3604.</title>
        <authorList>
            <person name="Yang J."/>
            <person name="Diao L."/>
            <person name="Yang S."/>
        </authorList>
    </citation>
    <scope>NUCLEOTIDE SEQUENCE [LARGE SCALE GENOMIC DNA]</scope>
    <source>
        <strain evidence="7 9">CGMCC 1.3604</strain>
    </source>
</reference>
<evidence type="ECO:0000256" key="4">
    <source>
        <dbReference type="ARBA" id="ARBA00023002"/>
    </source>
</evidence>
<dbReference type="SUPFAM" id="SSF51905">
    <property type="entry name" value="FAD/NAD(P)-binding domain"/>
    <property type="match status" value="1"/>
</dbReference>
<sequence>MDIFDCAIIGAGPAGLNAALVLGRARRRVVLFDNDTNRNRVTKAAHGFMTREGVKPAELRQLALAELGQFPSVSVHKRTVEQISKANGGEQVFQIMSANKQIFLAKKILLAAGVHEKFPKITNIREFYGKSLFSCPYCDGWENRGKPLIVIAEKQEHVHHMTKLLYNWSKDLVVTTNGHPMSKEMIEEFQQKQIKVINDQVRLIYGNNGNMAGVEFDSGEKIAREAGFIVPSFYRPKPFVEELGCEVKEDGKIVTDDLGRTTIKSVYSAGEFSHAGPASLIIAAAEGSKAAGAINYDLSDESF</sequence>
<organism evidence="6 8">
    <name type="scientific">Alkalihalobacillus alcalophilus ATCC 27647 = CGMCC 1.3604</name>
    <dbReference type="NCBI Taxonomy" id="1218173"/>
    <lineage>
        <taxon>Bacteria</taxon>
        <taxon>Bacillati</taxon>
        <taxon>Bacillota</taxon>
        <taxon>Bacilli</taxon>
        <taxon>Bacillales</taxon>
        <taxon>Bacillaceae</taxon>
        <taxon>Alkalihalobacillus</taxon>
    </lineage>
</organism>
<evidence type="ECO:0000313" key="7">
    <source>
        <dbReference type="EMBL" id="THG89283.1"/>
    </source>
</evidence>
<dbReference type="Proteomes" id="UP000297014">
    <property type="component" value="Unassembled WGS sequence"/>
</dbReference>
<reference evidence="6 8" key="1">
    <citation type="journal article" date="2014" name="Genome Announc.">
        <title>Draft Genome Sequence of Bacillus alcalophilus AV1934, a Classic Alkaliphile Isolated from Human Feces in 1934.</title>
        <authorList>
            <person name="Attie O."/>
            <person name="Jayaprakash A."/>
            <person name="Shah H."/>
            <person name="Paulsen I.T."/>
            <person name="Morino M."/>
            <person name="Takahashi Y."/>
            <person name="Narumi I."/>
            <person name="Sachidanandam R."/>
            <person name="Satoh K."/>
            <person name="Ito M."/>
            <person name="Krulwich T.A."/>
        </authorList>
    </citation>
    <scope>NUCLEOTIDE SEQUENCE [LARGE SCALE GENOMIC DNA]</scope>
    <source>
        <strain evidence="6 8">AV1934</strain>
    </source>
</reference>
<accession>A0A094WEG5</accession>
<comment type="cofactor">
    <cofactor evidence="1">
        <name>FAD</name>
        <dbReference type="ChEBI" id="CHEBI:57692"/>
    </cofactor>
</comment>
<dbReference type="InterPro" id="IPR036188">
    <property type="entry name" value="FAD/NAD-bd_sf"/>
</dbReference>
<evidence type="ECO:0000256" key="2">
    <source>
        <dbReference type="ARBA" id="ARBA00011738"/>
    </source>
</evidence>
<dbReference type="PRINTS" id="PR00368">
    <property type="entry name" value="FADPNR"/>
</dbReference>
<evidence type="ECO:0000313" key="9">
    <source>
        <dbReference type="Proteomes" id="UP000297014"/>
    </source>
</evidence>
<proteinExistence type="predicted"/>
<dbReference type="InterPro" id="IPR050097">
    <property type="entry name" value="Ferredoxin-NADP_redctase_2"/>
</dbReference>
<dbReference type="Proteomes" id="UP000002754">
    <property type="component" value="Unassembled WGS sequence"/>
</dbReference>
<dbReference type="RefSeq" id="WP_003322044.1">
    <property type="nucleotide sequence ID" value="NZ_ALPT02000077.1"/>
</dbReference>
<dbReference type="InterPro" id="IPR023753">
    <property type="entry name" value="FAD/NAD-binding_dom"/>
</dbReference>
<name>A0A094WEG5_ALKAL</name>
<protein>
    <submittedName>
        <fullName evidence="6">Thioredoxin reductase</fullName>
    </submittedName>
</protein>
<dbReference type="AlphaFoldDB" id="A0A094WEG5"/>
<comment type="caution">
    <text evidence="6">The sequence shown here is derived from an EMBL/GenBank/DDBJ whole genome shotgun (WGS) entry which is preliminary data.</text>
</comment>
<dbReference type="EMBL" id="JALP01000249">
    <property type="protein sequence ID" value="THG89283.1"/>
    <property type="molecule type" value="Genomic_DNA"/>
</dbReference>
<dbReference type="Gene3D" id="3.50.50.60">
    <property type="entry name" value="FAD/NAD(P)-binding domain"/>
    <property type="match status" value="2"/>
</dbReference>
<dbReference type="OrthoDB" id="9806179at2"/>
<dbReference type="PRINTS" id="PR00469">
    <property type="entry name" value="PNDRDTASEII"/>
</dbReference>
<keyword evidence="8" id="KW-1185">Reference proteome</keyword>
<evidence type="ECO:0000313" key="8">
    <source>
        <dbReference type="Proteomes" id="UP000002754"/>
    </source>
</evidence>
<dbReference type="STRING" id="1218173.BALCAV_0217975"/>
<evidence type="ECO:0000256" key="3">
    <source>
        <dbReference type="ARBA" id="ARBA00022630"/>
    </source>
</evidence>
<evidence type="ECO:0000256" key="1">
    <source>
        <dbReference type="ARBA" id="ARBA00001974"/>
    </source>
</evidence>
<evidence type="ECO:0000313" key="6">
    <source>
        <dbReference type="EMBL" id="KGA96149.1"/>
    </source>
</evidence>
<keyword evidence="4" id="KW-0560">Oxidoreductase</keyword>
<comment type="subunit">
    <text evidence="2">Homodimer.</text>
</comment>
<keyword evidence="3" id="KW-0285">Flavoprotein</keyword>
<gene>
    <name evidence="7" type="ORF">AJ85_18680</name>
    <name evidence="6" type="ORF">BALCAV_0217975</name>
</gene>
<dbReference type="PANTHER" id="PTHR48105">
    <property type="entry name" value="THIOREDOXIN REDUCTASE 1-RELATED-RELATED"/>
    <property type="match status" value="1"/>
</dbReference>